<accession>A0ABD3GXX1</accession>
<organism evidence="2 3">
    <name type="scientific">Riccia sorocarpa</name>
    <dbReference type="NCBI Taxonomy" id="122646"/>
    <lineage>
        <taxon>Eukaryota</taxon>
        <taxon>Viridiplantae</taxon>
        <taxon>Streptophyta</taxon>
        <taxon>Embryophyta</taxon>
        <taxon>Marchantiophyta</taxon>
        <taxon>Marchantiopsida</taxon>
        <taxon>Marchantiidae</taxon>
        <taxon>Marchantiales</taxon>
        <taxon>Ricciaceae</taxon>
        <taxon>Riccia</taxon>
    </lineage>
</organism>
<dbReference type="Proteomes" id="UP001633002">
    <property type="component" value="Unassembled WGS sequence"/>
</dbReference>
<proteinExistence type="predicted"/>
<name>A0ABD3GXX1_9MARC</name>
<sequence length="394" mass="43693">MEAVLVNMIPESAVTVEGRTEMAGAATTPKSGQVKKTVFRLKDHHYAHICDYLETDDHFAEIYGSARKTKVGGKNQSKATAFGHMAVDFRRLGWPLLSGAAVGKKVERYADSYRKALTFYNGTGSGLTEEEVQAGMSMDGKMNTKCPHFFRMNALFGARPNVAPPALCTMGIPSDENEIFLDSQIDCGARDEYATENTLADEEEEDDEEDGLIEVVDGGSTEPEEMADHQEVDKDSLPDTIDVSSHRAVPVEGQEVLPPQQGAPKTLGNSRPAQKQKELRQGRGSMAVLFQATVKQKAEYRTAALEAKDRFRLALLEEKRRERETKEATERETAKRARIDKRNSMIFDLYKSGRSSEEINEFIRLYKANGGDLTQSSMAFVWMTTAVAFIALPS</sequence>
<evidence type="ECO:0000313" key="2">
    <source>
        <dbReference type="EMBL" id="KAL3684107.1"/>
    </source>
</evidence>
<comment type="caution">
    <text evidence="2">The sequence shown here is derived from an EMBL/GenBank/DDBJ whole genome shotgun (WGS) entry which is preliminary data.</text>
</comment>
<feature type="compositionally biased region" description="Basic and acidic residues" evidence="1">
    <location>
        <begin position="226"/>
        <end position="237"/>
    </location>
</feature>
<gene>
    <name evidence="2" type="ORF">R1sor_002129</name>
</gene>
<evidence type="ECO:0000256" key="1">
    <source>
        <dbReference type="SAM" id="MobiDB-lite"/>
    </source>
</evidence>
<dbReference type="EMBL" id="JBJQOH010000006">
    <property type="protein sequence ID" value="KAL3684107.1"/>
    <property type="molecule type" value="Genomic_DNA"/>
</dbReference>
<keyword evidence="3" id="KW-1185">Reference proteome</keyword>
<evidence type="ECO:0000313" key="3">
    <source>
        <dbReference type="Proteomes" id="UP001633002"/>
    </source>
</evidence>
<feature type="region of interest" description="Disordered" evidence="1">
    <location>
        <begin position="218"/>
        <end position="282"/>
    </location>
</feature>
<dbReference type="PANTHER" id="PTHR33324">
    <property type="entry name" value="EXPRESSED PROTEIN"/>
    <property type="match status" value="1"/>
</dbReference>
<dbReference type="PANTHER" id="PTHR33324:SF2">
    <property type="entry name" value="MYB_SANT-LIKE DNA-BINDING DOMAIN-CONTAINING PROTEIN"/>
    <property type="match status" value="1"/>
</dbReference>
<dbReference type="AlphaFoldDB" id="A0ABD3GXX1"/>
<reference evidence="2 3" key="1">
    <citation type="submission" date="2024-09" db="EMBL/GenBank/DDBJ databases">
        <title>Chromosome-scale assembly of Riccia sorocarpa.</title>
        <authorList>
            <person name="Paukszto L."/>
        </authorList>
    </citation>
    <scope>NUCLEOTIDE SEQUENCE [LARGE SCALE GENOMIC DNA]</scope>
    <source>
        <strain evidence="2">LP-2024</strain>
        <tissue evidence="2">Aerial parts of the thallus</tissue>
    </source>
</reference>
<protein>
    <submittedName>
        <fullName evidence="2">Uncharacterized protein</fullName>
    </submittedName>
</protein>